<keyword evidence="4" id="KW-0698">rRNA processing</keyword>
<dbReference type="PIRSF" id="PIRSF004505">
    <property type="entry name" value="MT_bac"/>
    <property type="match status" value="1"/>
</dbReference>
<keyword evidence="2 4" id="KW-0808">Transferase</keyword>
<evidence type="ECO:0000256" key="3">
    <source>
        <dbReference type="ARBA" id="ARBA00022691"/>
    </source>
</evidence>
<dbReference type="Proteomes" id="UP000689967">
    <property type="component" value="Unassembled WGS sequence"/>
</dbReference>
<comment type="catalytic activity">
    <reaction evidence="4">
        <text>pseudouridine(1915) in 23S rRNA + S-adenosyl-L-methionine = N(3)-methylpseudouridine(1915) in 23S rRNA + S-adenosyl-L-homocysteine + H(+)</text>
        <dbReference type="Rhea" id="RHEA:42752"/>
        <dbReference type="Rhea" id="RHEA-COMP:10221"/>
        <dbReference type="Rhea" id="RHEA-COMP:10222"/>
        <dbReference type="ChEBI" id="CHEBI:15378"/>
        <dbReference type="ChEBI" id="CHEBI:57856"/>
        <dbReference type="ChEBI" id="CHEBI:59789"/>
        <dbReference type="ChEBI" id="CHEBI:65314"/>
        <dbReference type="ChEBI" id="CHEBI:74486"/>
        <dbReference type="EC" id="2.1.1.177"/>
    </reaction>
</comment>
<dbReference type="Pfam" id="PF02590">
    <property type="entry name" value="SPOUT_MTase"/>
    <property type="match status" value="1"/>
</dbReference>
<organism evidence="5 6">
    <name type="scientific">Falsiroseomonas oleicola</name>
    <dbReference type="NCBI Taxonomy" id="2801474"/>
    <lineage>
        <taxon>Bacteria</taxon>
        <taxon>Pseudomonadati</taxon>
        <taxon>Pseudomonadota</taxon>
        <taxon>Alphaproteobacteria</taxon>
        <taxon>Acetobacterales</taxon>
        <taxon>Roseomonadaceae</taxon>
        <taxon>Falsiroseomonas</taxon>
    </lineage>
</organism>
<evidence type="ECO:0000256" key="2">
    <source>
        <dbReference type="ARBA" id="ARBA00022679"/>
    </source>
</evidence>
<protein>
    <recommendedName>
        <fullName evidence="4">Ribosomal RNA large subunit methyltransferase H</fullName>
        <ecNumber evidence="4">2.1.1.177</ecNumber>
    </recommendedName>
    <alternativeName>
        <fullName evidence="4">23S rRNA (pseudouridine1915-N3)-methyltransferase</fullName>
    </alternativeName>
    <alternativeName>
        <fullName evidence="4">23S rRNA m3Psi1915 methyltransferase</fullName>
    </alternativeName>
    <alternativeName>
        <fullName evidence="4">rRNA (pseudouridine-N3-)-methyltransferase RlmH</fullName>
    </alternativeName>
</protein>
<comment type="function">
    <text evidence="4">Specifically methylates the pseudouridine at position 1915 (m3Psi1915) in 23S rRNA.</text>
</comment>
<keyword evidence="1 4" id="KW-0489">Methyltransferase</keyword>
<feature type="binding site" evidence="4">
    <location>
        <position position="119"/>
    </location>
    <ligand>
        <name>S-adenosyl-L-methionine</name>
        <dbReference type="ChEBI" id="CHEBI:59789"/>
    </ligand>
</feature>
<proteinExistence type="inferred from homology"/>
<reference evidence="5 6" key="1">
    <citation type="submission" date="2021-01" db="EMBL/GenBank/DDBJ databases">
        <title>Roseomonas sp. nov, a bacterium isolated from an oil production mixture in Yumen Oilfield.</title>
        <authorList>
            <person name="Wu D."/>
        </authorList>
    </citation>
    <scope>NUCLEOTIDE SEQUENCE [LARGE SCALE GENOMIC DNA]</scope>
    <source>
        <strain evidence="5 6">ROY-5-3</strain>
    </source>
</reference>
<feature type="binding site" evidence="4">
    <location>
        <position position="88"/>
    </location>
    <ligand>
        <name>S-adenosyl-L-methionine</name>
        <dbReference type="ChEBI" id="CHEBI:59789"/>
    </ligand>
</feature>
<comment type="subunit">
    <text evidence="4">Homodimer.</text>
</comment>
<comment type="subcellular location">
    <subcellularLocation>
        <location evidence="4">Cytoplasm</location>
    </subcellularLocation>
</comment>
<dbReference type="PANTHER" id="PTHR33603:SF1">
    <property type="entry name" value="RIBOSOMAL RNA LARGE SUBUNIT METHYLTRANSFERASE H"/>
    <property type="match status" value="1"/>
</dbReference>
<evidence type="ECO:0000256" key="4">
    <source>
        <dbReference type="HAMAP-Rule" id="MF_00658"/>
    </source>
</evidence>
<accession>A0ABS6H781</accession>
<dbReference type="CDD" id="cd18081">
    <property type="entry name" value="RlmH-like"/>
    <property type="match status" value="1"/>
</dbReference>
<feature type="binding site" evidence="4">
    <location>
        <begin position="138"/>
        <end position="143"/>
    </location>
    <ligand>
        <name>S-adenosyl-L-methionine</name>
        <dbReference type="ChEBI" id="CHEBI:59789"/>
    </ligand>
</feature>
<comment type="caution">
    <text evidence="5">The sequence shown here is derived from an EMBL/GenBank/DDBJ whole genome shotgun (WGS) entry which is preliminary data.</text>
</comment>
<keyword evidence="6" id="KW-1185">Reference proteome</keyword>
<comment type="similarity">
    <text evidence="4">Belongs to the RNA methyltransferase RlmH family.</text>
</comment>
<keyword evidence="4" id="KW-0963">Cytoplasm</keyword>
<dbReference type="InterPro" id="IPR003742">
    <property type="entry name" value="RlmH-like"/>
</dbReference>
<gene>
    <name evidence="4" type="primary">rlmH</name>
    <name evidence="5" type="ORF">JJQ90_12585</name>
</gene>
<evidence type="ECO:0000313" key="6">
    <source>
        <dbReference type="Proteomes" id="UP000689967"/>
    </source>
</evidence>
<dbReference type="EC" id="2.1.1.177" evidence="4"/>
<sequence>MTAACRNRASRTTTTTTLSNKSPRLIAIGRMKAGPERALFEQYAARLRPGLAVTELAEGQGANPAEIRRREGAALLAALPEAAQVVALDLGGKAPTTEALAAMAVKWEEAARPLCFVIGGTEGLDPAVLARADHLLSLGPLTWPHFLVRGLLAEQLFRVQAIRTNHPYHRAWRPG</sequence>
<dbReference type="PANTHER" id="PTHR33603">
    <property type="entry name" value="METHYLTRANSFERASE"/>
    <property type="match status" value="1"/>
</dbReference>
<dbReference type="HAMAP" id="MF_00658">
    <property type="entry name" value="23SrRNA_methyltr_H"/>
    <property type="match status" value="1"/>
</dbReference>
<dbReference type="EMBL" id="JAERQM010000003">
    <property type="protein sequence ID" value="MBU8544549.1"/>
    <property type="molecule type" value="Genomic_DNA"/>
</dbReference>
<evidence type="ECO:0000256" key="1">
    <source>
        <dbReference type="ARBA" id="ARBA00022603"/>
    </source>
</evidence>
<name>A0ABS6H781_9PROT</name>
<evidence type="ECO:0000313" key="5">
    <source>
        <dbReference type="EMBL" id="MBU8544549.1"/>
    </source>
</evidence>
<keyword evidence="3 4" id="KW-0949">S-adenosyl-L-methionine</keyword>